<dbReference type="InterPro" id="IPR026444">
    <property type="entry name" value="Secre_tail"/>
</dbReference>
<name>A0A7G5GVY2_9BACT</name>
<dbReference type="RefSeq" id="WP_182460312.1">
    <property type="nucleotide sequence ID" value="NZ_CP059732.1"/>
</dbReference>
<evidence type="ECO:0000259" key="1">
    <source>
        <dbReference type="Pfam" id="PF18962"/>
    </source>
</evidence>
<protein>
    <submittedName>
        <fullName evidence="2">T9SS type A sorting domain-containing protein</fullName>
    </submittedName>
</protein>
<dbReference type="Proteomes" id="UP000515369">
    <property type="component" value="Chromosome"/>
</dbReference>
<gene>
    <name evidence="2" type="ORF">H3H32_34945</name>
</gene>
<reference evidence="2 3" key="1">
    <citation type="submission" date="2020-07" db="EMBL/GenBank/DDBJ databases">
        <title>Spirosoma foliorum sp. nov., isolated from the leaves on the Nejang mountain Korea, Republic of.</title>
        <authorList>
            <person name="Ho H."/>
            <person name="Lee Y.-J."/>
            <person name="Nurcahyanto D.-A."/>
            <person name="Kim S.-G."/>
        </authorList>
    </citation>
    <scope>NUCLEOTIDE SEQUENCE [LARGE SCALE GENOMIC DNA]</scope>
    <source>
        <strain evidence="2 3">PL0136</strain>
    </source>
</reference>
<sequence>MVPFSTTGEFVSGNAFTVEIASAVGDSASRKYTPIGNGVVQSGGISTSIPGTFASGQYYVRVIALNAPYPILGTRSPTLLTVRAAPTASISASSNVIFNGQSVELNFALTGEAPWTVTYSNGTQVAAFGTNSNVFSATVTPNTTTTYKLLTVSNGCGSGKIEGVDTVRVRVDVLTAEEDLLSNSVKVYPVPTDGTVTVDIDLSLQKEAAQLQLVGPNGAIFEQVTTKKRQTQLDLNKEPAGTYLLHITIGDRSTVRKILKL</sequence>
<organism evidence="2 3">
    <name type="scientific">Spirosoma foliorum</name>
    <dbReference type="NCBI Taxonomy" id="2710596"/>
    <lineage>
        <taxon>Bacteria</taxon>
        <taxon>Pseudomonadati</taxon>
        <taxon>Bacteroidota</taxon>
        <taxon>Cytophagia</taxon>
        <taxon>Cytophagales</taxon>
        <taxon>Cytophagaceae</taxon>
        <taxon>Spirosoma</taxon>
    </lineage>
</organism>
<accession>A0A7G5GVY2</accession>
<proteinExistence type="predicted"/>
<keyword evidence="3" id="KW-1185">Reference proteome</keyword>
<feature type="domain" description="Secretion system C-terminal sorting" evidence="1">
    <location>
        <begin position="187"/>
        <end position="258"/>
    </location>
</feature>
<dbReference type="Pfam" id="PF18962">
    <property type="entry name" value="Por_Secre_tail"/>
    <property type="match status" value="1"/>
</dbReference>
<dbReference type="NCBIfam" id="TIGR04183">
    <property type="entry name" value="Por_Secre_tail"/>
    <property type="match status" value="1"/>
</dbReference>
<dbReference type="KEGG" id="sfol:H3H32_34945"/>
<evidence type="ECO:0000313" key="2">
    <source>
        <dbReference type="EMBL" id="QMW03024.1"/>
    </source>
</evidence>
<dbReference type="AlphaFoldDB" id="A0A7G5GVY2"/>
<dbReference type="EMBL" id="CP059732">
    <property type="protein sequence ID" value="QMW03024.1"/>
    <property type="molecule type" value="Genomic_DNA"/>
</dbReference>
<evidence type="ECO:0000313" key="3">
    <source>
        <dbReference type="Proteomes" id="UP000515369"/>
    </source>
</evidence>